<dbReference type="PANTHER" id="PTHR23113:SF366">
    <property type="entry name" value="RAS GUANINE NUCLEOTIDE EXCHANGE FACTOR R"/>
    <property type="match status" value="1"/>
</dbReference>
<keyword evidence="1 2" id="KW-0344">Guanine-nucleotide releasing factor</keyword>
<name>A0AAV7JZ24_9METZ</name>
<dbReference type="PANTHER" id="PTHR23113">
    <property type="entry name" value="GUANINE NUCLEOTIDE EXCHANGE FACTOR"/>
    <property type="match status" value="1"/>
</dbReference>
<dbReference type="PROSITE" id="PS50009">
    <property type="entry name" value="RASGEF_CAT"/>
    <property type="match status" value="1"/>
</dbReference>
<reference evidence="5 6" key="1">
    <citation type="journal article" date="2023" name="BMC Biol.">
        <title>The compact genome of the sponge Oopsacas minuta (Hexactinellida) is lacking key metazoan core genes.</title>
        <authorList>
            <person name="Santini S."/>
            <person name="Schenkelaars Q."/>
            <person name="Jourda C."/>
            <person name="Duchesne M."/>
            <person name="Belahbib H."/>
            <person name="Rocher C."/>
            <person name="Selva M."/>
            <person name="Riesgo A."/>
            <person name="Vervoort M."/>
            <person name="Leys S.P."/>
            <person name="Kodjabachian L."/>
            <person name="Le Bivic A."/>
            <person name="Borchiellini C."/>
            <person name="Claverie J.M."/>
            <person name="Renard E."/>
        </authorList>
    </citation>
    <scope>NUCLEOTIDE SEQUENCE [LARGE SCALE GENOMIC DNA]</scope>
    <source>
        <strain evidence="5">SPO-2</strain>
    </source>
</reference>
<evidence type="ECO:0000256" key="1">
    <source>
        <dbReference type="ARBA" id="ARBA00022658"/>
    </source>
</evidence>
<dbReference type="InterPro" id="IPR001895">
    <property type="entry name" value="RASGEF_cat_dom"/>
</dbReference>
<evidence type="ECO:0000259" key="4">
    <source>
        <dbReference type="PROSITE" id="PS50212"/>
    </source>
</evidence>
<dbReference type="SMART" id="SM00147">
    <property type="entry name" value="RasGEF"/>
    <property type="match status" value="1"/>
</dbReference>
<dbReference type="Pfam" id="PF00617">
    <property type="entry name" value="RasGEF"/>
    <property type="match status" value="1"/>
</dbReference>
<dbReference type="CDD" id="cd06224">
    <property type="entry name" value="REM"/>
    <property type="match status" value="1"/>
</dbReference>
<dbReference type="Gene3D" id="1.10.840.10">
    <property type="entry name" value="Ras guanine-nucleotide exchange factors catalytic domain"/>
    <property type="match status" value="1"/>
</dbReference>
<dbReference type="CDD" id="cd00155">
    <property type="entry name" value="RasGEF"/>
    <property type="match status" value="1"/>
</dbReference>
<dbReference type="Gene3D" id="1.20.870.10">
    <property type="entry name" value="Son of sevenless (SoS) protein Chain: S domain 1"/>
    <property type="match status" value="1"/>
</dbReference>
<dbReference type="Proteomes" id="UP001165289">
    <property type="component" value="Unassembled WGS sequence"/>
</dbReference>
<dbReference type="PROSITE" id="PS50212">
    <property type="entry name" value="RASGEF_NTER"/>
    <property type="match status" value="1"/>
</dbReference>
<gene>
    <name evidence="5" type="ORF">LOD99_657</name>
</gene>
<evidence type="ECO:0000313" key="6">
    <source>
        <dbReference type="Proteomes" id="UP001165289"/>
    </source>
</evidence>
<comment type="caution">
    <text evidence="5">The sequence shown here is derived from an EMBL/GenBank/DDBJ whole genome shotgun (WGS) entry which is preliminary data.</text>
</comment>
<dbReference type="InterPro" id="IPR023578">
    <property type="entry name" value="Ras_GEF_dom_sf"/>
</dbReference>
<dbReference type="GO" id="GO:0005886">
    <property type="term" value="C:plasma membrane"/>
    <property type="evidence" value="ECO:0007669"/>
    <property type="project" value="TreeGrafter"/>
</dbReference>
<accession>A0AAV7JZ24</accession>
<proteinExistence type="predicted"/>
<dbReference type="InterPro" id="IPR036964">
    <property type="entry name" value="RASGEF_cat_dom_sf"/>
</dbReference>
<evidence type="ECO:0000259" key="3">
    <source>
        <dbReference type="PROSITE" id="PS50009"/>
    </source>
</evidence>
<dbReference type="AlphaFoldDB" id="A0AAV7JZ24"/>
<dbReference type="SMART" id="SM00229">
    <property type="entry name" value="RasGEFN"/>
    <property type="match status" value="1"/>
</dbReference>
<dbReference type="GO" id="GO:0005085">
    <property type="term" value="F:guanyl-nucleotide exchange factor activity"/>
    <property type="evidence" value="ECO:0007669"/>
    <property type="project" value="UniProtKB-KW"/>
</dbReference>
<sequence>MLCDYCLMTVSTPAFYASGEKGKGKEITFRFSPLAKIGLLRGAILREFLERTHSSPALLSTLHLCYFNDRDRTWIWLDESLPLFTYNLQRECRIELKPSTPHSTGVRIVLPDIERTMMVTYDQFTIVSDLLSQVLQTQKLRIKDTKGFSLFHVRLRITLDPNRSLTYYETLSQDTLECRVAPGKMECRSISIYSPQTDTYHHVDVCLDQTIGDLISLLIRQLPNYDYSHWHHSALYYKPKDGSKGQWLDDYKYLYYYSIDPDESLEFKARYRPLVFDLHIYFSNRDQRERSLTLLLSQNILVQQVLELLHATCSFEFETEFYGLYQHNGQQIPNEVRLCEYLDNIANRKYEDTVRVQMIPMPVEVELVEEGRRDQEQCSIVTYVDFSRPSRDLRNLLTRRFGVRNKHTCIITFEDIELDLKMSLFDNGVTEKSTVYFVHKTEERLLSPSPVLDYSYNSLACTITPDLLADLPRKMEVMRSKSLMLPSDMPNIWDDQHEDQYNIRYVQATKNVSAATFNKLVIRLTSDQDLDLGFVKTFLLTYRAYTSPKILLQKLEERYNVIRSRDKSINDFNISRTKIQLRVINALKFWLELGFDFEDDSSLQRQMMDFIDNVLYDDQPKMCRRLRTLLLILQGKLDKSDKQNTREKPPPIKVNKSALTASCLTELDPEEVARQLTLIDFAIYSKIKPYELLNQAWAKPKYKHKAKNVHCLIERLNNLTLWVATVILSYTEDYQRAKAISAFVKIAYHLYRLHNFSTLMAIYCGVQHGSITRLYRTWSKVDRSTNKLLEDLTTVCDPQLGHSNMREEMTNANPPCLPYIIIYKYLFEFLSLSFMQHLFYRGLYMKDLTLIDEGNPNLMQDGLINFLKCDMIYKSIRDVQMYQQKNYNYEEERSINASLSSFQFVDEKTAYQRSELYEPRIRRV</sequence>
<dbReference type="SUPFAM" id="SSF48366">
    <property type="entry name" value="Ras GEF"/>
    <property type="match status" value="1"/>
</dbReference>
<feature type="domain" description="N-terminal Ras-GEF" evidence="4">
    <location>
        <begin position="508"/>
        <end position="634"/>
    </location>
</feature>
<organism evidence="5 6">
    <name type="scientific">Oopsacas minuta</name>
    <dbReference type="NCBI Taxonomy" id="111878"/>
    <lineage>
        <taxon>Eukaryota</taxon>
        <taxon>Metazoa</taxon>
        <taxon>Porifera</taxon>
        <taxon>Hexactinellida</taxon>
        <taxon>Hexasterophora</taxon>
        <taxon>Lyssacinosida</taxon>
        <taxon>Leucopsacidae</taxon>
        <taxon>Oopsacas</taxon>
    </lineage>
</organism>
<evidence type="ECO:0000256" key="2">
    <source>
        <dbReference type="PROSITE-ProRule" id="PRU00168"/>
    </source>
</evidence>
<dbReference type="GO" id="GO:0007265">
    <property type="term" value="P:Ras protein signal transduction"/>
    <property type="evidence" value="ECO:0007669"/>
    <property type="project" value="TreeGrafter"/>
</dbReference>
<dbReference type="Gene3D" id="3.10.20.90">
    <property type="entry name" value="Phosphatidylinositol 3-kinase Catalytic Subunit, Chain A, domain 1"/>
    <property type="match status" value="1"/>
</dbReference>
<dbReference type="Pfam" id="PF00618">
    <property type="entry name" value="RasGEF_N"/>
    <property type="match status" value="1"/>
</dbReference>
<dbReference type="InterPro" id="IPR000651">
    <property type="entry name" value="Ras-like_Gua-exchang_fac_N"/>
</dbReference>
<protein>
    <submittedName>
        <fullName evidence="5">Ras guanine nucleotide exchange factor K-like</fullName>
    </submittedName>
</protein>
<keyword evidence="6" id="KW-1185">Reference proteome</keyword>
<evidence type="ECO:0000313" key="5">
    <source>
        <dbReference type="EMBL" id="KAI6654258.1"/>
    </source>
</evidence>
<feature type="domain" description="Ras-GEF" evidence="3">
    <location>
        <begin position="668"/>
        <end position="920"/>
    </location>
</feature>
<dbReference type="InterPro" id="IPR008937">
    <property type="entry name" value="Ras-like_GEF"/>
</dbReference>
<dbReference type="EMBL" id="JAKMXF010000222">
    <property type="protein sequence ID" value="KAI6654258.1"/>
    <property type="molecule type" value="Genomic_DNA"/>
</dbReference>